<accession>A0A2H3DDA6</accession>
<evidence type="ECO:0000313" key="2">
    <source>
        <dbReference type="Proteomes" id="UP000217790"/>
    </source>
</evidence>
<dbReference type="Proteomes" id="UP000217790">
    <property type="component" value="Unassembled WGS sequence"/>
</dbReference>
<name>A0A2H3DDA6_ARMGA</name>
<dbReference type="EMBL" id="KZ293680">
    <property type="protein sequence ID" value="PBK87077.1"/>
    <property type="molecule type" value="Genomic_DNA"/>
</dbReference>
<protein>
    <submittedName>
        <fullName evidence="1">Uncharacterized protein</fullName>
    </submittedName>
</protein>
<gene>
    <name evidence="1" type="ORF">ARMGADRAFT_1034975</name>
</gene>
<sequence>MWARVPQHSYLSYILKSSTSKMQFNLFNTQLTSGKFNANTPQEHACLAVCLEQLIPIICRTLGELFVNKNELDLVVYDLYDYGAKDNMATLFNTKRHLLGVVYWDLWGPDSIFTIDIIASDIVMEWAMTFILQLNTKSANYQRTYSKKLAQWLCRQLAFCLNVNVQFHMVITNTPEANAVCPQKVELHYASDRRIPSIQALCQHAIILLGSRNPYCPMSSKESFPVRRVKTHVISCKWLQADRQKQCQQEDDKYLAATIPLMKVRDEAKELKAMPDIMSSLTGPSEVIGSNTASIDPPDDLLKKLVFVTLVEAKQILGLNGLQDTEGDVTGIQYPSRIEEHGL</sequence>
<reference evidence="2" key="1">
    <citation type="journal article" date="2017" name="Nat. Ecol. Evol.">
        <title>Genome expansion and lineage-specific genetic innovations in the forest pathogenic fungi Armillaria.</title>
        <authorList>
            <person name="Sipos G."/>
            <person name="Prasanna A.N."/>
            <person name="Walter M.C."/>
            <person name="O'Connor E."/>
            <person name="Balint B."/>
            <person name="Krizsan K."/>
            <person name="Kiss B."/>
            <person name="Hess J."/>
            <person name="Varga T."/>
            <person name="Slot J."/>
            <person name="Riley R."/>
            <person name="Boka B."/>
            <person name="Rigling D."/>
            <person name="Barry K."/>
            <person name="Lee J."/>
            <person name="Mihaltcheva S."/>
            <person name="LaButti K."/>
            <person name="Lipzen A."/>
            <person name="Waldron R."/>
            <person name="Moloney N.M."/>
            <person name="Sperisen C."/>
            <person name="Kredics L."/>
            <person name="Vagvoelgyi C."/>
            <person name="Patrignani A."/>
            <person name="Fitzpatrick D."/>
            <person name="Nagy I."/>
            <person name="Doyle S."/>
            <person name="Anderson J.B."/>
            <person name="Grigoriev I.V."/>
            <person name="Gueldener U."/>
            <person name="Muensterkoetter M."/>
            <person name="Nagy L.G."/>
        </authorList>
    </citation>
    <scope>NUCLEOTIDE SEQUENCE [LARGE SCALE GENOMIC DNA]</scope>
    <source>
        <strain evidence="2">Ar21-2</strain>
    </source>
</reference>
<dbReference type="AlphaFoldDB" id="A0A2H3DDA6"/>
<dbReference type="InParanoid" id="A0A2H3DDA6"/>
<organism evidence="1 2">
    <name type="scientific">Armillaria gallica</name>
    <name type="common">Bulbous honey fungus</name>
    <name type="synonym">Armillaria bulbosa</name>
    <dbReference type="NCBI Taxonomy" id="47427"/>
    <lineage>
        <taxon>Eukaryota</taxon>
        <taxon>Fungi</taxon>
        <taxon>Dikarya</taxon>
        <taxon>Basidiomycota</taxon>
        <taxon>Agaricomycotina</taxon>
        <taxon>Agaricomycetes</taxon>
        <taxon>Agaricomycetidae</taxon>
        <taxon>Agaricales</taxon>
        <taxon>Marasmiineae</taxon>
        <taxon>Physalacriaceae</taxon>
        <taxon>Armillaria</taxon>
    </lineage>
</organism>
<evidence type="ECO:0000313" key="1">
    <source>
        <dbReference type="EMBL" id="PBK87077.1"/>
    </source>
</evidence>
<keyword evidence="2" id="KW-1185">Reference proteome</keyword>
<proteinExistence type="predicted"/>